<comment type="caution">
    <text evidence="2">The sequence shown here is derived from an EMBL/GenBank/DDBJ whole genome shotgun (WGS) entry which is preliminary data.</text>
</comment>
<accession>A0A0V7ZL32</accession>
<dbReference type="OrthoDB" id="509947at2"/>
<sequence length="178" mass="20630">MNIPRIETKRLILRGFQEKDLDPYTEMCNDSDVMRYIGTGITLSRAEAWRNMAMIIGHWYLRGYGLWAVEERQTGEMIGRIGCWNPEGWVDFEVGWMLRKAYWGKGFATEAARVVMDYAFTSLHQPRVISLILPENLASQRLALRLGEKLEGNTEILGNKVRIYGISREKWQAIKSKN</sequence>
<evidence type="ECO:0000313" key="3">
    <source>
        <dbReference type="EMBL" id="KST70434.1"/>
    </source>
</evidence>
<name>A0A0V7ZL32_9CYAN</name>
<gene>
    <name evidence="2" type="ORF">BC008_21475</name>
    <name evidence="3" type="ORF">BC008_45430</name>
</gene>
<evidence type="ECO:0000259" key="1">
    <source>
        <dbReference type="PROSITE" id="PS51186"/>
    </source>
</evidence>
<proteinExistence type="predicted"/>
<keyword evidence="2" id="KW-0808">Transferase</keyword>
<dbReference type="PANTHER" id="PTHR43792">
    <property type="entry name" value="GNAT FAMILY, PUTATIVE (AFU_ORTHOLOGUE AFUA_3G00765)-RELATED-RELATED"/>
    <property type="match status" value="1"/>
</dbReference>
<dbReference type="RefSeq" id="WP_027843560.1">
    <property type="nucleotide sequence ID" value="NZ_LMTZ01000001.1"/>
</dbReference>
<dbReference type="Proteomes" id="UP000053372">
    <property type="component" value="Unassembled WGS sequence"/>
</dbReference>
<dbReference type="GO" id="GO:0016747">
    <property type="term" value="F:acyltransferase activity, transferring groups other than amino-acyl groups"/>
    <property type="evidence" value="ECO:0007669"/>
    <property type="project" value="InterPro"/>
</dbReference>
<dbReference type="EMBL" id="LMTZ01000108">
    <property type="protein sequence ID" value="KST65370.1"/>
    <property type="molecule type" value="Genomic_DNA"/>
</dbReference>
<keyword evidence="4" id="KW-1185">Reference proteome</keyword>
<evidence type="ECO:0000313" key="4">
    <source>
        <dbReference type="Proteomes" id="UP000053372"/>
    </source>
</evidence>
<dbReference type="InterPro" id="IPR051531">
    <property type="entry name" value="N-acetyltransferase"/>
</dbReference>
<dbReference type="Pfam" id="PF13302">
    <property type="entry name" value="Acetyltransf_3"/>
    <property type="match status" value="1"/>
</dbReference>
<dbReference type="PROSITE" id="PS51186">
    <property type="entry name" value="GNAT"/>
    <property type="match status" value="1"/>
</dbReference>
<dbReference type="InterPro" id="IPR000182">
    <property type="entry name" value="GNAT_dom"/>
</dbReference>
<protein>
    <submittedName>
        <fullName evidence="2">Acetyltransferase</fullName>
    </submittedName>
</protein>
<dbReference type="Gene3D" id="3.40.630.30">
    <property type="match status" value="1"/>
</dbReference>
<dbReference type="EMBL" id="LMTZ01000001">
    <property type="protein sequence ID" value="KST70434.1"/>
    <property type="molecule type" value="Genomic_DNA"/>
</dbReference>
<organism evidence="2 4">
    <name type="scientific">Mastigocoleus testarum BC008</name>
    <dbReference type="NCBI Taxonomy" id="371196"/>
    <lineage>
        <taxon>Bacteria</taxon>
        <taxon>Bacillati</taxon>
        <taxon>Cyanobacteriota</taxon>
        <taxon>Cyanophyceae</taxon>
        <taxon>Nostocales</taxon>
        <taxon>Hapalosiphonaceae</taxon>
        <taxon>Mastigocoleus</taxon>
    </lineage>
</organism>
<dbReference type="PANTHER" id="PTHR43792:SF1">
    <property type="entry name" value="N-ACETYLTRANSFERASE DOMAIN-CONTAINING PROTEIN"/>
    <property type="match status" value="1"/>
</dbReference>
<dbReference type="InterPro" id="IPR016181">
    <property type="entry name" value="Acyl_CoA_acyltransferase"/>
</dbReference>
<dbReference type="AlphaFoldDB" id="A0A0V7ZL32"/>
<evidence type="ECO:0000313" key="2">
    <source>
        <dbReference type="EMBL" id="KST65370.1"/>
    </source>
</evidence>
<reference evidence="2 4" key="1">
    <citation type="journal article" date="2015" name="Genome Announc.">
        <title>Draft Genome of the Euendolithic (true boring) Cyanobacterium Mastigocoleus testarum strain BC008.</title>
        <authorList>
            <person name="Guida B.S."/>
            <person name="Garcia-Pichel F."/>
        </authorList>
    </citation>
    <scope>NUCLEOTIDE SEQUENCE [LARGE SCALE GENOMIC DNA]</scope>
    <source>
        <strain evidence="2 4">BC008</strain>
    </source>
</reference>
<dbReference type="SUPFAM" id="SSF55729">
    <property type="entry name" value="Acyl-CoA N-acyltransferases (Nat)"/>
    <property type="match status" value="1"/>
</dbReference>
<feature type="domain" description="N-acetyltransferase" evidence="1">
    <location>
        <begin position="11"/>
        <end position="173"/>
    </location>
</feature>